<evidence type="ECO:0000313" key="2">
    <source>
        <dbReference type="EMBL" id="GIG45287.1"/>
    </source>
</evidence>
<reference evidence="2" key="1">
    <citation type="submission" date="2021-01" db="EMBL/GenBank/DDBJ databases">
        <title>Whole genome shotgun sequence of Dactylosporangium siamense NBRC 106093.</title>
        <authorList>
            <person name="Komaki H."/>
            <person name="Tamura T."/>
        </authorList>
    </citation>
    <scope>NUCLEOTIDE SEQUENCE</scope>
    <source>
        <strain evidence="2">NBRC 106093</strain>
    </source>
</reference>
<protein>
    <submittedName>
        <fullName evidence="2">Uncharacterized protein</fullName>
    </submittedName>
</protein>
<dbReference type="RefSeq" id="WP_203847076.1">
    <property type="nucleotide sequence ID" value="NZ_BAAAVW010000009.1"/>
</dbReference>
<comment type="caution">
    <text evidence="2">The sequence shown here is derived from an EMBL/GenBank/DDBJ whole genome shotgun (WGS) entry which is preliminary data.</text>
</comment>
<feature type="compositionally biased region" description="Basic and acidic residues" evidence="1">
    <location>
        <begin position="93"/>
        <end position="111"/>
    </location>
</feature>
<evidence type="ECO:0000256" key="1">
    <source>
        <dbReference type="SAM" id="MobiDB-lite"/>
    </source>
</evidence>
<dbReference type="AlphaFoldDB" id="A0A919PKN1"/>
<sequence>MAVMEAISIISLVGNFFNQVWQRRQSTQQLQAQADNMHKQLEQQRANRGVGGLQAAASVASTAGNLYNASKARKLQLEIAQLHAESQQLEAQAAREHSKELQESAFSHQRDLEEQKANHQLALMRERLRLDTYPFREGPGHFGSSMRLVYPDPVAMPPVLLLVPPAPGDGGPQPWSGLIARIEADLQAFQRAGLVSVKVADRHFRWPHSDLYQSDLRTLPVIILEPMLAKERLEIRIGGCNLVPGSTQPVTDAGGVLPLRFPDAAWWTPEELSRLNATSPTADTFQLPNPSDPRTLVDLNHELASRAAVLCAVTAIDCYHLINSWGYAEQLDDVARAAGIVGDRRRVDGGLSLNAMADPAFHVLHSARRRLDAGDPAGAAVQLRRALALLSPAAFADLDQVRDEPGRSLVELAAAARVGAAQHHIRWFVELAEALAGSGALDAADAAAAVAVLDPGQPALEATNHHYLPDGRSLL</sequence>
<accession>A0A919PKN1</accession>
<evidence type="ECO:0000313" key="3">
    <source>
        <dbReference type="Proteomes" id="UP000660611"/>
    </source>
</evidence>
<gene>
    <name evidence="2" type="ORF">Dsi01nite_033280</name>
</gene>
<proteinExistence type="predicted"/>
<dbReference type="Proteomes" id="UP000660611">
    <property type="component" value="Unassembled WGS sequence"/>
</dbReference>
<feature type="region of interest" description="Disordered" evidence="1">
    <location>
        <begin position="90"/>
        <end position="111"/>
    </location>
</feature>
<dbReference type="EMBL" id="BONQ01000050">
    <property type="protein sequence ID" value="GIG45287.1"/>
    <property type="molecule type" value="Genomic_DNA"/>
</dbReference>
<organism evidence="2 3">
    <name type="scientific">Dactylosporangium siamense</name>
    <dbReference type="NCBI Taxonomy" id="685454"/>
    <lineage>
        <taxon>Bacteria</taxon>
        <taxon>Bacillati</taxon>
        <taxon>Actinomycetota</taxon>
        <taxon>Actinomycetes</taxon>
        <taxon>Micromonosporales</taxon>
        <taxon>Micromonosporaceae</taxon>
        <taxon>Dactylosporangium</taxon>
    </lineage>
</organism>
<keyword evidence="3" id="KW-1185">Reference proteome</keyword>
<name>A0A919PKN1_9ACTN</name>